<evidence type="ECO:0000259" key="2">
    <source>
        <dbReference type="Pfam" id="PF09832"/>
    </source>
</evidence>
<reference evidence="3 4" key="1">
    <citation type="submission" date="2020-08" db="EMBL/GenBank/DDBJ databases">
        <title>Genomic Encyclopedia of Type Strains, Phase IV (KMG-IV): sequencing the most valuable type-strain genomes for metagenomic binning, comparative biology and taxonomic classification.</title>
        <authorList>
            <person name="Goeker M."/>
        </authorList>
    </citation>
    <scope>NUCLEOTIDE SEQUENCE [LARGE SCALE GENOMIC DNA]</scope>
    <source>
        <strain evidence="3 4">DSM 4737</strain>
    </source>
</reference>
<name>A0A7W9CJT7_9CAUL</name>
<comment type="caution">
    <text evidence="3">The sequence shown here is derived from an EMBL/GenBank/DDBJ whole genome shotgun (WGS) entry which is preliminary data.</text>
</comment>
<proteinExistence type="predicted"/>
<sequence>MTLLIVAICGLATLPAHAAHQDNSASAQGSREVLVRKYLDAIEFDKMMDALTATMVQLQTASIPADSAVSPEMSDAMGEVTTEVMRELRPVMMDRYVALYAEVLTTDELSALVRFYESPTGRSITGKTPLLTQRSGPIVQELMPRMQQMMVQRLCGRVKCPEGFAEQLR</sequence>
<dbReference type="Pfam" id="PF09832">
    <property type="entry name" value="DUF2059"/>
    <property type="match status" value="1"/>
</dbReference>
<evidence type="ECO:0000256" key="1">
    <source>
        <dbReference type="SAM" id="SignalP"/>
    </source>
</evidence>
<evidence type="ECO:0000313" key="3">
    <source>
        <dbReference type="EMBL" id="MBB5746990.1"/>
    </source>
</evidence>
<evidence type="ECO:0000313" key="4">
    <source>
        <dbReference type="Proteomes" id="UP000545037"/>
    </source>
</evidence>
<feature type="domain" description="DUF2059" evidence="2">
    <location>
        <begin position="92"/>
        <end position="148"/>
    </location>
</feature>
<feature type="signal peptide" evidence="1">
    <location>
        <begin position="1"/>
        <end position="18"/>
    </location>
</feature>
<dbReference type="AlphaFoldDB" id="A0A7W9CJT7"/>
<gene>
    <name evidence="3" type="ORF">GGR13_002597</name>
</gene>
<dbReference type="InterPro" id="IPR018637">
    <property type="entry name" value="DUF2059"/>
</dbReference>
<dbReference type="EMBL" id="JACHOR010000004">
    <property type="protein sequence ID" value="MBB5746990.1"/>
    <property type="molecule type" value="Genomic_DNA"/>
</dbReference>
<keyword evidence="4" id="KW-1185">Reference proteome</keyword>
<feature type="chain" id="PRO_5031552422" description="DUF2059 domain-containing protein" evidence="1">
    <location>
        <begin position="19"/>
        <end position="169"/>
    </location>
</feature>
<protein>
    <recommendedName>
        <fullName evidence="2">DUF2059 domain-containing protein</fullName>
    </recommendedName>
</protein>
<organism evidence="3 4">
    <name type="scientific">Brevundimonas variabilis</name>
    <dbReference type="NCBI Taxonomy" id="74312"/>
    <lineage>
        <taxon>Bacteria</taxon>
        <taxon>Pseudomonadati</taxon>
        <taxon>Pseudomonadota</taxon>
        <taxon>Alphaproteobacteria</taxon>
        <taxon>Caulobacterales</taxon>
        <taxon>Caulobacteraceae</taxon>
        <taxon>Brevundimonas</taxon>
    </lineage>
</organism>
<keyword evidence="1" id="KW-0732">Signal</keyword>
<dbReference type="Proteomes" id="UP000545037">
    <property type="component" value="Unassembled WGS sequence"/>
</dbReference>
<dbReference type="RefSeq" id="WP_183213947.1">
    <property type="nucleotide sequence ID" value="NZ_JACHOR010000004.1"/>
</dbReference>
<accession>A0A7W9CJT7</accession>